<comment type="caution">
    <text evidence="2">The sequence shown here is derived from an EMBL/GenBank/DDBJ whole genome shotgun (WGS) entry which is preliminary data.</text>
</comment>
<feature type="signal peptide" evidence="1">
    <location>
        <begin position="1"/>
        <end position="17"/>
    </location>
</feature>
<keyword evidence="1" id="KW-0732">Signal</keyword>
<evidence type="ECO:0000256" key="1">
    <source>
        <dbReference type="SAM" id="SignalP"/>
    </source>
</evidence>
<dbReference type="AlphaFoldDB" id="A0ABD3DM13"/>
<dbReference type="SUPFAM" id="SSF54675">
    <property type="entry name" value="Nicotinate/Quinolinate PRTase N-terminal domain-like"/>
    <property type="match status" value="1"/>
</dbReference>
<dbReference type="EMBL" id="JAVIJP010000016">
    <property type="protein sequence ID" value="KAL3643326.1"/>
    <property type="molecule type" value="Genomic_DNA"/>
</dbReference>
<reference evidence="3" key="1">
    <citation type="journal article" date="2024" name="IScience">
        <title>Strigolactones Initiate the Formation of Haustorium-like Structures in Castilleja.</title>
        <authorList>
            <person name="Buerger M."/>
            <person name="Peterson D."/>
            <person name="Chory J."/>
        </authorList>
    </citation>
    <scope>NUCLEOTIDE SEQUENCE [LARGE SCALE GENOMIC DNA]</scope>
</reference>
<proteinExistence type="predicted"/>
<name>A0ABD3DM13_9LAMI</name>
<keyword evidence="3" id="KW-1185">Reference proteome</keyword>
<organism evidence="2 3">
    <name type="scientific">Castilleja foliolosa</name>
    <dbReference type="NCBI Taxonomy" id="1961234"/>
    <lineage>
        <taxon>Eukaryota</taxon>
        <taxon>Viridiplantae</taxon>
        <taxon>Streptophyta</taxon>
        <taxon>Embryophyta</taxon>
        <taxon>Tracheophyta</taxon>
        <taxon>Spermatophyta</taxon>
        <taxon>Magnoliopsida</taxon>
        <taxon>eudicotyledons</taxon>
        <taxon>Gunneridae</taxon>
        <taxon>Pentapetalae</taxon>
        <taxon>asterids</taxon>
        <taxon>lamiids</taxon>
        <taxon>Lamiales</taxon>
        <taxon>Orobanchaceae</taxon>
        <taxon>Pedicularideae</taxon>
        <taxon>Castillejinae</taxon>
        <taxon>Castilleja</taxon>
    </lineage>
</organism>
<evidence type="ECO:0000313" key="3">
    <source>
        <dbReference type="Proteomes" id="UP001632038"/>
    </source>
</evidence>
<dbReference type="Proteomes" id="UP001632038">
    <property type="component" value="Unassembled WGS sequence"/>
</dbReference>
<dbReference type="InterPro" id="IPR037128">
    <property type="entry name" value="Quinolinate_PRibosylTase_N_sf"/>
</dbReference>
<dbReference type="Gene3D" id="3.90.1170.20">
    <property type="entry name" value="Quinolinate phosphoribosyl transferase, N-terminal domain"/>
    <property type="match status" value="1"/>
</dbReference>
<feature type="chain" id="PRO_5044816205" evidence="1">
    <location>
        <begin position="18"/>
        <end position="164"/>
    </location>
</feature>
<gene>
    <name evidence="2" type="ORF">CASFOL_014141</name>
</gene>
<sequence length="164" mass="18653">MGRWWLWLLKGSTAASGRNMVATRLTVRRGCTEFNEVEIRCSISATWWSDWWLRKMVTGSGDGVWGSRWLGDGISGGSRGCAAEIWGDVTCKATIPIEMEVEAHFLAKVDGIVAGIALAEMALNEVDPSLKHFPPRKNFLSYRRYTLFRLRFKTVRLSLERRVR</sequence>
<protein>
    <submittedName>
        <fullName evidence="2">Uncharacterized protein</fullName>
    </submittedName>
</protein>
<accession>A0ABD3DM13</accession>
<evidence type="ECO:0000313" key="2">
    <source>
        <dbReference type="EMBL" id="KAL3643326.1"/>
    </source>
</evidence>